<evidence type="ECO:0000313" key="3">
    <source>
        <dbReference type="Proteomes" id="UP000016933"/>
    </source>
</evidence>
<evidence type="ECO:0008006" key="4">
    <source>
        <dbReference type="Google" id="ProtNLM"/>
    </source>
</evidence>
<dbReference type="AlphaFoldDB" id="N1PD70"/>
<reference evidence="3" key="1">
    <citation type="journal article" date="2012" name="PLoS Genet.">
        <title>The genomes of the fungal plant pathogens Cladosporium fulvum and Dothistroma septosporum reveal adaptation to different hosts and lifestyles but also signatures of common ancestry.</title>
        <authorList>
            <person name="de Wit P.J.G.M."/>
            <person name="van der Burgt A."/>
            <person name="Oekmen B."/>
            <person name="Stergiopoulos I."/>
            <person name="Abd-Elsalam K.A."/>
            <person name="Aerts A.L."/>
            <person name="Bahkali A.H."/>
            <person name="Beenen H.G."/>
            <person name="Chettri P."/>
            <person name="Cox M.P."/>
            <person name="Datema E."/>
            <person name="de Vries R.P."/>
            <person name="Dhillon B."/>
            <person name="Ganley A.R."/>
            <person name="Griffiths S.A."/>
            <person name="Guo Y."/>
            <person name="Hamelin R.C."/>
            <person name="Henrissat B."/>
            <person name="Kabir M.S."/>
            <person name="Jashni M.K."/>
            <person name="Kema G."/>
            <person name="Klaubauf S."/>
            <person name="Lapidus A."/>
            <person name="Levasseur A."/>
            <person name="Lindquist E."/>
            <person name="Mehrabi R."/>
            <person name="Ohm R.A."/>
            <person name="Owen T.J."/>
            <person name="Salamov A."/>
            <person name="Schwelm A."/>
            <person name="Schijlen E."/>
            <person name="Sun H."/>
            <person name="van den Burg H.A."/>
            <person name="van Ham R.C.H.J."/>
            <person name="Zhang S."/>
            <person name="Goodwin S.B."/>
            <person name="Grigoriev I.V."/>
            <person name="Collemare J."/>
            <person name="Bradshaw R.E."/>
        </authorList>
    </citation>
    <scope>NUCLEOTIDE SEQUENCE [LARGE SCALE GENOMIC DNA]</scope>
    <source>
        <strain evidence="3">NZE10 / CBS 128990</strain>
    </source>
</reference>
<dbReference type="EMBL" id="KB446544">
    <property type="protein sequence ID" value="EME40282.1"/>
    <property type="molecule type" value="Genomic_DNA"/>
</dbReference>
<sequence length="396" mass="44776">MAEHVSDAELYTYLLHRKRSNDIGRGERIGAVTCISGLVALLTALRSRIESFCRTYPDLYNVLHNISRSCYLLSDLQSDLKGIQLFYGRASSITADRLVTSFTHAVVLLDNLETVIRKLTASYSVWDETGVEDHLAKIAVLDEKLSLQRMIWQMMIDTLRSTSDEPARLIADSLAHQIDQLAANDMALKLRVRTIDQQVNQLSVVASPESLTRSASRAAYNEIHEDEFGGEVKPHGFVLPRPDFIEDFERSQIQRRASLRSGRMSFHTAVMDSRVWIGLSSITLQQLPTVSAIALPIRISDLAHGHWYTEYRWLEQPSSSKYTAKLNSVPTGGDDLFDKAIPPAVTTQQAQPRRESQRWSQQPTDTTATWSSEPRSRMSGSKVIRYLRRRSQAAQR</sequence>
<feature type="compositionally biased region" description="Basic residues" evidence="1">
    <location>
        <begin position="385"/>
        <end position="396"/>
    </location>
</feature>
<reference evidence="2 3" key="2">
    <citation type="journal article" date="2012" name="PLoS Pathog.">
        <title>Diverse lifestyles and strategies of plant pathogenesis encoded in the genomes of eighteen Dothideomycetes fungi.</title>
        <authorList>
            <person name="Ohm R.A."/>
            <person name="Feau N."/>
            <person name="Henrissat B."/>
            <person name="Schoch C.L."/>
            <person name="Horwitz B.A."/>
            <person name="Barry K.W."/>
            <person name="Condon B.J."/>
            <person name="Copeland A.C."/>
            <person name="Dhillon B."/>
            <person name="Glaser F."/>
            <person name="Hesse C.N."/>
            <person name="Kosti I."/>
            <person name="LaButti K."/>
            <person name="Lindquist E.A."/>
            <person name="Lucas S."/>
            <person name="Salamov A.A."/>
            <person name="Bradshaw R.E."/>
            <person name="Ciuffetti L."/>
            <person name="Hamelin R.C."/>
            <person name="Kema G.H.J."/>
            <person name="Lawrence C."/>
            <person name="Scott J.A."/>
            <person name="Spatafora J.W."/>
            <person name="Turgeon B.G."/>
            <person name="de Wit P.J.G.M."/>
            <person name="Zhong S."/>
            <person name="Goodwin S.B."/>
            <person name="Grigoriev I.V."/>
        </authorList>
    </citation>
    <scope>NUCLEOTIDE SEQUENCE [LARGE SCALE GENOMIC DNA]</scope>
    <source>
        <strain evidence="3">NZE10 / CBS 128990</strain>
    </source>
</reference>
<feature type="compositionally biased region" description="Polar residues" evidence="1">
    <location>
        <begin position="358"/>
        <end position="373"/>
    </location>
</feature>
<organism evidence="2 3">
    <name type="scientific">Dothistroma septosporum (strain NZE10 / CBS 128990)</name>
    <name type="common">Red band needle blight fungus</name>
    <name type="synonym">Mycosphaerella pini</name>
    <dbReference type="NCBI Taxonomy" id="675120"/>
    <lineage>
        <taxon>Eukaryota</taxon>
        <taxon>Fungi</taxon>
        <taxon>Dikarya</taxon>
        <taxon>Ascomycota</taxon>
        <taxon>Pezizomycotina</taxon>
        <taxon>Dothideomycetes</taxon>
        <taxon>Dothideomycetidae</taxon>
        <taxon>Mycosphaerellales</taxon>
        <taxon>Mycosphaerellaceae</taxon>
        <taxon>Dothistroma</taxon>
    </lineage>
</organism>
<proteinExistence type="predicted"/>
<dbReference type="OrthoDB" id="19923at2759"/>
<evidence type="ECO:0000313" key="2">
    <source>
        <dbReference type="EMBL" id="EME40282.1"/>
    </source>
</evidence>
<dbReference type="HOGENOM" id="CLU_696434_0_0_1"/>
<dbReference type="Proteomes" id="UP000016933">
    <property type="component" value="Unassembled WGS sequence"/>
</dbReference>
<name>N1PD70_DOTSN</name>
<protein>
    <recommendedName>
        <fullName evidence="4">Fungal N-terminal domain-containing protein</fullName>
    </recommendedName>
</protein>
<dbReference type="STRING" id="675120.N1PD70"/>
<evidence type="ECO:0000256" key="1">
    <source>
        <dbReference type="SAM" id="MobiDB-lite"/>
    </source>
</evidence>
<keyword evidence="3" id="KW-1185">Reference proteome</keyword>
<accession>N1PD70</accession>
<feature type="region of interest" description="Disordered" evidence="1">
    <location>
        <begin position="345"/>
        <end position="396"/>
    </location>
</feature>
<gene>
    <name evidence="2" type="ORF">DOTSEDRAFT_56512</name>
</gene>